<evidence type="ECO:0000256" key="3">
    <source>
        <dbReference type="ARBA" id="ARBA00022801"/>
    </source>
</evidence>
<keyword evidence="7" id="KW-1133">Transmembrane helix</keyword>
<feature type="transmembrane region" description="Helical" evidence="7">
    <location>
        <begin position="157"/>
        <end position="177"/>
    </location>
</feature>
<dbReference type="KEGG" id="rul:UC8_42740"/>
<dbReference type="Proteomes" id="UP000325286">
    <property type="component" value="Chromosome"/>
</dbReference>
<evidence type="ECO:0000256" key="1">
    <source>
        <dbReference type="ARBA" id="ARBA00022670"/>
    </source>
</evidence>
<evidence type="ECO:0000256" key="4">
    <source>
        <dbReference type="ARBA" id="ARBA00022833"/>
    </source>
</evidence>
<evidence type="ECO:0000256" key="6">
    <source>
        <dbReference type="RuleBase" id="RU003983"/>
    </source>
</evidence>
<dbReference type="Gene3D" id="3.30.2010.10">
    <property type="entry name" value="Metalloproteases ('zincins'), catalytic domain"/>
    <property type="match status" value="1"/>
</dbReference>
<dbReference type="GO" id="GO:0046872">
    <property type="term" value="F:metal ion binding"/>
    <property type="evidence" value="ECO:0007669"/>
    <property type="project" value="UniProtKB-KW"/>
</dbReference>
<dbReference type="AlphaFoldDB" id="A0A5B9QWS1"/>
<evidence type="ECO:0000259" key="8">
    <source>
        <dbReference type="Pfam" id="PF01435"/>
    </source>
</evidence>
<dbReference type="EMBL" id="CP042914">
    <property type="protein sequence ID" value="QEG42240.1"/>
    <property type="molecule type" value="Genomic_DNA"/>
</dbReference>
<proteinExistence type="inferred from homology"/>
<dbReference type="RefSeq" id="WP_068131445.1">
    <property type="nucleotide sequence ID" value="NZ_CP042914.1"/>
</dbReference>
<feature type="domain" description="Peptidase M48" evidence="8">
    <location>
        <begin position="243"/>
        <end position="365"/>
    </location>
</feature>
<feature type="transmembrane region" description="Helical" evidence="7">
    <location>
        <begin position="321"/>
        <end position="339"/>
    </location>
</feature>
<feature type="transmembrane region" description="Helical" evidence="7">
    <location>
        <begin position="72"/>
        <end position="96"/>
    </location>
</feature>
<evidence type="ECO:0000256" key="7">
    <source>
        <dbReference type="SAM" id="Phobius"/>
    </source>
</evidence>
<evidence type="ECO:0000256" key="2">
    <source>
        <dbReference type="ARBA" id="ARBA00022723"/>
    </source>
</evidence>
<protein>
    <submittedName>
        <fullName evidence="9">Peptidase family M48</fullName>
    </submittedName>
</protein>
<feature type="transmembrane region" description="Helical" evidence="7">
    <location>
        <begin position="295"/>
        <end position="315"/>
    </location>
</feature>
<feature type="transmembrane region" description="Helical" evidence="7">
    <location>
        <begin position="183"/>
        <end position="205"/>
    </location>
</feature>
<dbReference type="Pfam" id="PF01435">
    <property type="entry name" value="Peptidase_M48"/>
    <property type="match status" value="1"/>
</dbReference>
<gene>
    <name evidence="9" type="ORF">UC8_42740</name>
</gene>
<name>A0A5B9QWS1_9BACT</name>
<keyword evidence="10" id="KW-1185">Reference proteome</keyword>
<keyword evidence="3 6" id="KW-0378">Hydrolase</keyword>
<organism evidence="9 10">
    <name type="scientific">Roseimaritima ulvae</name>
    <dbReference type="NCBI Taxonomy" id="980254"/>
    <lineage>
        <taxon>Bacteria</taxon>
        <taxon>Pseudomonadati</taxon>
        <taxon>Planctomycetota</taxon>
        <taxon>Planctomycetia</taxon>
        <taxon>Pirellulales</taxon>
        <taxon>Pirellulaceae</taxon>
        <taxon>Roseimaritima</taxon>
    </lineage>
</organism>
<sequence>MPLYWFLLVVVSLGCGSVPGHEVPASRSLVATMGVLLAWGLLAKVAALITTKQLDDEPAEARTLVRIYERQITILRWAGIVAAAMCLVGFGLAGVIDSLSICQQSMAVRAVLMICPGFLISLLVWWADHQFGVAHQLVESGWRVACREAWASFRLQGAWLVIPLIVLMGLIDLLLWIPGFPLAASGATVAVIALLTVPLGMPWLARRIWKTSDLRGSQYEWLHELTAATGMPALAIRRWDTGYKSCNALVAGFVPGCRVMLLTDRLLQQVPAPQLAMIALHEIAHLRRWHVPMRMAAVLPAWGVVWLVQISLGQFVWAEPLGIASAIAISLAVLHWVSYRTELDADATACWLAVQASATVEGLPTDLPEATRLMAAALDAVTADSPPSRRGTWLHPSVPARQQSLAAC</sequence>
<keyword evidence="2" id="KW-0479">Metal-binding</keyword>
<keyword evidence="7" id="KW-0812">Transmembrane</keyword>
<dbReference type="GO" id="GO:0004222">
    <property type="term" value="F:metalloendopeptidase activity"/>
    <property type="evidence" value="ECO:0007669"/>
    <property type="project" value="InterPro"/>
</dbReference>
<comment type="similarity">
    <text evidence="6">Belongs to the peptidase M48 family.</text>
</comment>
<evidence type="ECO:0000313" key="10">
    <source>
        <dbReference type="Proteomes" id="UP000325286"/>
    </source>
</evidence>
<comment type="cofactor">
    <cofactor evidence="6">
        <name>Zn(2+)</name>
        <dbReference type="ChEBI" id="CHEBI:29105"/>
    </cofactor>
    <text evidence="6">Binds 1 zinc ion per subunit.</text>
</comment>
<dbReference type="OrthoDB" id="264978at2"/>
<feature type="transmembrane region" description="Helical" evidence="7">
    <location>
        <begin position="108"/>
        <end position="127"/>
    </location>
</feature>
<keyword evidence="1 6" id="KW-0645">Protease</keyword>
<keyword evidence="5 6" id="KW-0482">Metalloprotease</keyword>
<dbReference type="InterPro" id="IPR001915">
    <property type="entry name" value="Peptidase_M48"/>
</dbReference>
<reference evidence="9 10" key="1">
    <citation type="submission" date="2019-08" db="EMBL/GenBank/DDBJ databases">
        <title>Deep-cultivation of Planctomycetes and their phenomic and genomic characterization uncovers novel biology.</title>
        <authorList>
            <person name="Wiegand S."/>
            <person name="Jogler M."/>
            <person name="Boedeker C."/>
            <person name="Pinto D."/>
            <person name="Vollmers J."/>
            <person name="Rivas-Marin E."/>
            <person name="Kohn T."/>
            <person name="Peeters S.H."/>
            <person name="Heuer A."/>
            <person name="Rast P."/>
            <person name="Oberbeckmann S."/>
            <person name="Bunk B."/>
            <person name="Jeske O."/>
            <person name="Meyerdierks A."/>
            <person name="Storesund J.E."/>
            <person name="Kallscheuer N."/>
            <person name="Luecker S."/>
            <person name="Lage O.M."/>
            <person name="Pohl T."/>
            <person name="Merkel B.J."/>
            <person name="Hornburger P."/>
            <person name="Mueller R.-W."/>
            <person name="Bruemmer F."/>
            <person name="Labrenz M."/>
            <person name="Spormann A.M."/>
            <person name="Op den Camp H."/>
            <person name="Overmann J."/>
            <person name="Amann R."/>
            <person name="Jetten M.S.M."/>
            <person name="Mascher T."/>
            <person name="Medema M.H."/>
            <person name="Devos D.P."/>
            <person name="Kaster A.-K."/>
            <person name="Ovreas L."/>
            <person name="Rohde M."/>
            <person name="Galperin M.Y."/>
            <person name="Jogler C."/>
        </authorList>
    </citation>
    <scope>NUCLEOTIDE SEQUENCE [LARGE SCALE GENOMIC DNA]</scope>
    <source>
        <strain evidence="9 10">UC8</strain>
    </source>
</reference>
<accession>A0A5B9QWS1</accession>
<keyword evidence="7" id="KW-0472">Membrane</keyword>
<dbReference type="GO" id="GO:0006508">
    <property type="term" value="P:proteolysis"/>
    <property type="evidence" value="ECO:0007669"/>
    <property type="project" value="UniProtKB-KW"/>
</dbReference>
<evidence type="ECO:0000256" key="5">
    <source>
        <dbReference type="ARBA" id="ARBA00023049"/>
    </source>
</evidence>
<keyword evidence="4 6" id="KW-0862">Zinc</keyword>
<feature type="transmembrane region" description="Helical" evidence="7">
    <location>
        <begin position="30"/>
        <end position="51"/>
    </location>
</feature>
<evidence type="ECO:0000313" key="9">
    <source>
        <dbReference type="EMBL" id="QEG42240.1"/>
    </source>
</evidence>